<evidence type="ECO:0000313" key="7">
    <source>
        <dbReference type="Proteomes" id="UP001595821"/>
    </source>
</evidence>
<keyword evidence="3 4" id="KW-0456">Lyase</keyword>
<dbReference type="InterPro" id="IPR018110">
    <property type="entry name" value="Mandel_Rmase/mucon_lact_enz_CS"/>
</dbReference>
<keyword evidence="4" id="KW-0474">Menaquinone biosynthesis</keyword>
<protein>
    <recommendedName>
        <fullName evidence="4">o-succinylbenzoate synthase</fullName>
        <shortName evidence="4">OSB synthase</shortName>
        <shortName evidence="4">OSBS</shortName>
        <ecNumber evidence="4">4.2.1.113</ecNumber>
    </recommendedName>
    <alternativeName>
        <fullName evidence="4">4-(2'-carboxyphenyl)-4-oxybutyric acid synthase</fullName>
    </alternativeName>
    <alternativeName>
        <fullName evidence="4">o-succinylbenzoic acid synthase</fullName>
    </alternativeName>
</protein>
<dbReference type="InterPro" id="IPR013342">
    <property type="entry name" value="Mandelate_racemase_C"/>
</dbReference>
<dbReference type="GeneID" id="71855324"/>
<dbReference type="PROSITE" id="PS00909">
    <property type="entry name" value="MR_MLE_2"/>
    <property type="match status" value="1"/>
</dbReference>
<comment type="caution">
    <text evidence="6">The sequence shown here is derived from an EMBL/GenBank/DDBJ whole genome shotgun (WGS) entry which is preliminary data.</text>
</comment>
<name>A0ABD5NUU0_9EURY</name>
<dbReference type="EC" id="4.2.1.113" evidence="4"/>
<dbReference type="Gene3D" id="3.30.390.10">
    <property type="entry name" value="Enolase-like, N-terminal domain"/>
    <property type="match status" value="1"/>
</dbReference>
<comment type="function">
    <text evidence="4">Converts 2-succinyl-6-hydroxy-2,4-cyclohexadiene-1-carboxylate (SHCHC) to 2-succinylbenzoate (OSB).</text>
</comment>
<dbReference type="GO" id="GO:0009234">
    <property type="term" value="P:menaquinone biosynthetic process"/>
    <property type="evidence" value="ECO:0007669"/>
    <property type="project" value="UniProtKB-UniRule"/>
</dbReference>
<reference evidence="6 7" key="1">
    <citation type="journal article" date="2014" name="Int. J. Syst. Evol. Microbiol.">
        <title>Complete genome sequence of Corynebacterium casei LMG S-19264T (=DSM 44701T), isolated from a smear-ripened cheese.</title>
        <authorList>
            <consortium name="US DOE Joint Genome Institute (JGI-PGF)"/>
            <person name="Walter F."/>
            <person name="Albersmeier A."/>
            <person name="Kalinowski J."/>
            <person name="Ruckert C."/>
        </authorList>
    </citation>
    <scope>NUCLEOTIDE SEQUENCE [LARGE SCALE GENOMIC DNA]</scope>
    <source>
        <strain evidence="6 7">IBRC-M 10912</strain>
    </source>
</reference>
<dbReference type="InterPro" id="IPR029065">
    <property type="entry name" value="Enolase_C-like"/>
</dbReference>
<dbReference type="PANTHER" id="PTHR48073:SF2">
    <property type="entry name" value="O-SUCCINYLBENZOATE SYNTHASE"/>
    <property type="match status" value="1"/>
</dbReference>
<feature type="domain" description="Mandelate racemase/muconate lactonizing enzyme C-terminal" evidence="5">
    <location>
        <begin position="133"/>
        <end position="230"/>
    </location>
</feature>
<dbReference type="InterPro" id="IPR029017">
    <property type="entry name" value="Enolase-like_N"/>
</dbReference>
<dbReference type="InterPro" id="IPR010196">
    <property type="entry name" value="OSB_synthase_MenC1"/>
</dbReference>
<dbReference type="CDD" id="cd03320">
    <property type="entry name" value="OSBS"/>
    <property type="match status" value="1"/>
</dbReference>
<comment type="pathway">
    <text evidence="4">Quinol/quinone metabolism; 1,4-dihydroxy-2-naphthoate biosynthesis; 1,4-dihydroxy-2-naphthoate from chorismate: step 4/7.</text>
</comment>
<dbReference type="InterPro" id="IPR036849">
    <property type="entry name" value="Enolase-like_C_sf"/>
</dbReference>
<dbReference type="EMBL" id="JBHSDJ010000003">
    <property type="protein sequence ID" value="MFC4245722.1"/>
    <property type="molecule type" value="Genomic_DNA"/>
</dbReference>
<dbReference type="HAMAP" id="MF_00470">
    <property type="entry name" value="MenC_1"/>
    <property type="match status" value="1"/>
</dbReference>
<comment type="similarity">
    <text evidence="4">Belongs to the mandelate racemase/muconate lactonizing enzyme family. MenC type 1 subfamily.</text>
</comment>
<dbReference type="SFLD" id="SFLDS00001">
    <property type="entry name" value="Enolase"/>
    <property type="match status" value="1"/>
</dbReference>
<dbReference type="RefSeq" id="WP_246969170.1">
    <property type="nucleotide sequence ID" value="NZ_CP095397.1"/>
</dbReference>
<evidence type="ECO:0000256" key="1">
    <source>
        <dbReference type="ARBA" id="ARBA00022723"/>
    </source>
</evidence>
<gene>
    <name evidence="4" type="primary">menC</name>
    <name evidence="6" type="ORF">ACFOZ7_01680</name>
</gene>
<evidence type="ECO:0000256" key="2">
    <source>
        <dbReference type="ARBA" id="ARBA00022842"/>
    </source>
</evidence>
<feature type="active site" description="Proton donor" evidence="4">
    <location>
        <position position="154"/>
    </location>
</feature>
<dbReference type="InterPro" id="IPR041338">
    <property type="entry name" value="OSBS_N"/>
</dbReference>
<dbReference type="GO" id="GO:0000287">
    <property type="term" value="F:magnesium ion binding"/>
    <property type="evidence" value="ECO:0007669"/>
    <property type="project" value="UniProtKB-UniRule"/>
</dbReference>
<feature type="active site" description="Proton acceptor" evidence="4">
    <location>
        <position position="256"/>
    </location>
</feature>
<comment type="cofactor">
    <cofactor evidence="4">
        <name>a divalent metal cation</name>
        <dbReference type="ChEBI" id="CHEBI:60240"/>
    </cofactor>
</comment>
<sequence length="348" mass="36223">MELAYRPFSLALTTELETAAGPIAQREGFLVRIDGDGEYGVGEATPLPGWTESSVECERALERAAAVTADDEDEACRRLLAACEDAPAARHGVALALSDLRAKRDRVSLYRHLGGDERVDYVPVNATIGDGTPAETVDAAREAVEEGFRTLKLKVGARPLESDVERVRRVREAVGPDVELRADANGAWNRDEARDAVAAFADCDVALLEQPLPVDDLAGHAEVRDAGVEIGVDESVVERGIDAVLAADAADVVVLKPMALGGPDVACEVGAWALECDVTPIVTTTIDGVVARTGAVHVAASLPEGPACGLATGDLLASDLAPDPAPVIDGEIVVPGSNGLGVSGAWNE</sequence>
<dbReference type="PANTHER" id="PTHR48073">
    <property type="entry name" value="O-SUCCINYLBENZOATE SYNTHASE-RELATED"/>
    <property type="match status" value="1"/>
</dbReference>
<dbReference type="SUPFAM" id="SSF51604">
    <property type="entry name" value="Enolase C-terminal domain-like"/>
    <property type="match status" value="1"/>
</dbReference>
<dbReference type="SFLD" id="SFLDG00180">
    <property type="entry name" value="muconate_cycloisomerase"/>
    <property type="match status" value="1"/>
</dbReference>
<dbReference type="Pfam" id="PF21508">
    <property type="entry name" value="MenC_N"/>
    <property type="match status" value="1"/>
</dbReference>
<dbReference type="Pfam" id="PF13378">
    <property type="entry name" value="MR_MLE_C"/>
    <property type="match status" value="1"/>
</dbReference>
<dbReference type="SUPFAM" id="SSF54826">
    <property type="entry name" value="Enolase N-terminal domain-like"/>
    <property type="match status" value="1"/>
</dbReference>
<evidence type="ECO:0000313" key="6">
    <source>
        <dbReference type="EMBL" id="MFC4245722.1"/>
    </source>
</evidence>
<evidence type="ECO:0000259" key="5">
    <source>
        <dbReference type="SMART" id="SM00922"/>
    </source>
</evidence>
<accession>A0ABD5NUU0</accession>
<keyword evidence="2 4" id="KW-0460">Magnesium</keyword>
<proteinExistence type="inferred from homology"/>
<evidence type="ECO:0000256" key="4">
    <source>
        <dbReference type="HAMAP-Rule" id="MF_00470"/>
    </source>
</evidence>
<comment type="pathway">
    <text evidence="4">Quinol/quinone metabolism; menaquinone biosynthesis.</text>
</comment>
<dbReference type="SFLD" id="SFLDF00009">
    <property type="entry name" value="o-succinylbenzoate_synthase"/>
    <property type="match status" value="1"/>
</dbReference>
<evidence type="ECO:0000256" key="3">
    <source>
        <dbReference type="ARBA" id="ARBA00023239"/>
    </source>
</evidence>
<comment type="catalytic activity">
    <reaction evidence="4">
        <text>(1R,6R)-6-hydroxy-2-succinyl-cyclohexa-2,4-diene-1-carboxylate = 2-succinylbenzoate + H2O</text>
        <dbReference type="Rhea" id="RHEA:10196"/>
        <dbReference type="ChEBI" id="CHEBI:15377"/>
        <dbReference type="ChEBI" id="CHEBI:18325"/>
        <dbReference type="ChEBI" id="CHEBI:58689"/>
        <dbReference type="EC" id="4.2.1.113"/>
    </reaction>
</comment>
<dbReference type="Gene3D" id="3.20.20.120">
    <property type="entry name" value="Enolase-like C-terminal domain"/>
    <property type="match status" value="1"/>
</dbReference>
<organism evidence="6 7">
    <name type="scientific">Natribaculum luteum</name>
    <dbReference type="NCBI Taxonomy" id="1586232"/>
    <lineage>
        <taxon>Archaea</taxon>
        <taxon>Methanobacteriati</taxon>
        <taxon>Methanobacteriota</taxon>
        <taxon>Stenosarchaea group</taxon>
        <taxon>Halobacteria</taxon>
        <taxon>Halobacteriales</taxon>
        <taxon>Natrialbaceae</taxon>
        <taxon>Natribaculum</taxon>
    </lineage>
</organism>
<keyword evidence="1 4" id="KW-0479">Metal-binding</keyword>
<feature type="binding site" evidence="4">
    <location>
        <position position="183"/>
    </location>
    <ligand>
        <name>Mg(2+)</name>
        <dbReference type="ChEBI" id="CHEBI:18420"/>
    </ligand>
</feature>
<dbReference type="Proteomes" id="UP001595821">
    <property type="component" value="Unassembled WGS sequence"/>
</dbReference>
<feature type="binding site" evidence="4">
    <location>
        <position position="233"/>
    </location>
    <ligand>
        <name>Mg(2+)</name>
        <dbReference type="ChEBI" id="CHEBI:18420"/>
    </ligand>
</feature>
<dbReference type="AlphaFoldDB" id="A0ABD5NUU0"/>
<dbReference type="GO" id="GO:0043748">
    <property type="term" value="F:O-succinylbenzoate synthase activity"/>
    <property type="evidence" value="ECO:0007669"/>
    <property type="project" value="UniProtKB-EC"/>
</dbReference>
<dbReference type="SMART" id="SM00922">
    <property type="entry name" value="MR_MLE"/>
    <property type="match status" value="1"/>
</dbReference>
<feature type="binding site" evidence="4">
    <location>
        <position position="209"/>
    </location>
    <ligand>
        <name>Mg(2+)</name>
        <dbReference type="ChEBI" id="CHEBI:18420"/>
    </ligand>
</feature>